<dbReference type="OrthoDB" id="9808081at2"/>
<gene>
    <name evidence="2" type="ORF">SAMN06265348_1085</name>
</gene>
<evidence type="ECO:0000313" key="2">
    <source>
        <dbReference type="EMBL" id="SMO82235.1"/>
    </source>
</evidence>
<evidence type="ECO:0000259" key="1">
    <source>
        <dbReference type="Pfam" id="PF00149"/>
    </source>
</evidence>
<dbReference type="AlphaFoldDB" id="A0A521EEC2"/>
<name>A0A521EEC2_9SPHI</name>
<reference evidence="2 3" key="1">
    <citation type="submission" date="2017-05" db="EMBL/GenBank/DDBJ databases">
        <authorList>
            <person name="Varghese N."/>
            <person name="Submissions S."/>
        </authorList>
    </citation>
    <scope>NUCLEOTIDE SEQUENCE [LARGE SCALE GENOMIC DNA]</scope>
    <source>
        <strain evidence="2 3">DSM 19036</strain>
    </source>
</reference>
<protein>
    <submittedName>
        <fullName evidence="2">Calcineurin-like phosphoesterase</fullName>
    </submittedName>
</protein>
<dbReference type="Pfam" id="PF00149">
    <property type="entry name" value="Metallophos"/>
    <property type="match status" value="1"/>
</dbReference>
<dbReference type="GO" id="GO:0016787">
    <property type="term" value="F:hydrolase activity"/>
    <property type="evidence" value="ECO:0007669"/>
    <property type="project" value="InterPro"/>
</dbReference>
<dbReference type="EMBL" id="FXTN01000008">
    <property type="protein sequence ID" value="SMO82235.1"/>
    <property type="molecule type" value="Genomic_DNA"/>
</dbReference>
<dbReference type="Gene3D" id="3.60.21.10">
    <property type="match status" value="1"/>
</dbReference>
<dbReference type="SUPFAM" id="SSF56300">
    <property type="entry name" value="Metallo-dependent phosphatases"/>
    <property type="match status" value="1"/>
</dbReference>
<dbReference type="Proteomes" id="UP000320300">
    <property type="component" value="Unassembled WGS sequence"/>
</dbReference>
<dbReference type="InterPro" id="IPR004843">
    <property type="entry name" value="Calcineurin-like_PHP"/>
</dbReference>
<feature type="domain" description="Calcineurin-like phosphoesterase" evidence="1">
    <location>
        <begin position="16"/>
        <end position="76"/>
    </location>
</feature>
<keyword evidence="3" id="KW-1185">Reference proteome</keyword>
<accession>A0A521EEC2</accession>
<dbReference type="RefSeq" id="WP_142529169.1">
    <property type="nucleotide sequence ID" value="NZ_CBCSJO010000008.1"/>
</dbReference>
<dbReference type="InterPro" id="IPR029052">
    <property type="entry name" value="Metallo-depent_PP-like"/>
</dbReference>
<proteinExistence type="predicted"/>
<sequence length="90" mass="10841">MKHIIIPDLHGRNSWQDIDFKQFDKVVFLGDYVDSFTEEDNAIYNNLMAIIKLKRKYWNRVILLLGNHEVQYLHFPRYQIKGFPAGMQRQ</sequence>
<organism evidence="2 3">
    <name type="scientific">Pedobacter westerhofensis</name>
    <dbReference type="NCBI Taxonomy" id="425512"/>
    <lineage>
        <taxon>Bacteria</taxon>
        <taxon>Pseudomonadati</taxon>
        <taxon>Bacteroidota</taxon>
        <taxon>Sphingobacteriia</taxon>
        <taxon>Sphingobacteriales</taxon>
        <taxon>Sphingobacteriaceae</taxon>
        <taxon>Pedobacter</taxon>
    </lineage>
</organism>
<evidence type="ECO:0000313" key="3">
    <source>
        <dbReference type="Proteomes" id="UP000320300"/>
    </source>
</evidence>